<dbReference type="Gene3D" id="2.40.10.220">
    <property type="entry name" value="predicted glycosyltransferase like domains"/>
    <property type="match status" value="2"/>
</dbReference>
<dbReference type="InterPro" id="IPR009875">
    <property type="entry name" value="PilZ_domain"/>
</dbReference>
<dbReference type="Pfam" id="PF07238">
    <property type="entry name" value="PilZ"/>
    <property type="match status" value="2"/>
</dbReference>
<dbReference type="OrthoDB" id="9798164at2"/>
<sequence length="221" mass="24553">MTIAPTDTDAPKDTVEITVEDLEGNRRQHERVEVNLLGRCMFADQRENPCEMRNVSAGGAAIISPARGNVGEKIIIYAEQIGRIEGIITRHTQNGFAITITASARKREKLANTLAWLGRRDVLKLRDDRRSVRRVPATTETRVTLPGGKQIDCKIIDMSKTGAALAISERPPIGSRVNLGRLGGRVVRHFSDGVAIEFMRIMSEEEIEQIIEEEFFTDGSL</sequence>
<reference evidence="2 3" key="1">
    <citation type="submission" date="2016-10" db="EMBL/GenBank/DDBJ databases">
        <authorList>
            <person name="de Groot N.N."/>
        </authorList>
    </citation>
    <scope>NUCLEOTIDE SEQUENCE [LARGE SCALE GENOMIC DNA]</scope>
    <source>
        <strain evidence="2 3">DSM 2698</strain>
    </source>
</reference>
<evidence type="ECO:0000313" key="3">
    <source>
        <dbReference type="Proteomes" id="UP000199347"/>
    </source>
</evidence>
<feature type="domain" description="PilZ" evidence="1">
    <location>
        <begin position="25"/>
        <end position="112"/>
    </location>
</feature>
<proteinExistence type="predicted"/>
<dbReference type="SUPFAM" id="SSF141371">
    <property type="entry name" value="PilZ domain-like"/>
    <property type="match status" value="2"/>
</dbReference>
<name>A0A1G5P9D8_AFIMA</name>
<evidence type="ECO:0000259" key="1">
    <source>
        <dbReference type="Pfam" id="PF07238"/>
    </source>
</evidence>
<dbReference type="EMBL" id="FMVW01000011">
    <property type="protein sequence ID" value="SCZ45729.1"/>
    <property type="molecule type" value="Genomic_DNA"/>
</dbReference>
<gene>
    <name evidence="2" type="ORF">SAMN03080610_03483</name>
</gene>
<keyword evidence="3" id="KW-1185">Reference proteome</keyword>
<organism evidence="2 3">
    <name type="scientific">Afifella marina DSM 2698</name>
    <dbReference type="NCBI Taxonomy" id="1120955"/>
    <lineage>
        <taxon>Bacteria</taxon>
        <taxon>Pseudomonadati</taxon>
        <taxon>Pseudomonadota</taxon>
        <taxon>Alphaproteobacteria</taxon>
        <taxon>Hyphomicrobiales</taxon>
        <taxon>Afifellaceae</taxon>
        <taxon>Afifella</taxon>
    </lineage>
</organism>
<dbReference type="STRING" id="1120955.SAMN03080610_03483"/>
<dbReference type="Proteomes" id="UP000199347">
    <property type="component" value="Unassembled WGS sequence"/>
</dbReference>
<protein>
    <submittedName>
        <fullName evidence="2">PilZ domain-containing protein</fullName>
    </submittedName>
</protein>
<dbReference type="RefSeq" id="WP_092816228.1">
    <property type="nucleotide sequence ID" value="NZ_FMVW01000011.1"/>
</dbReference>
<accession>A0A1G5P9D8</accession>
<evidence type="ECO:0000313" key="2">
    <source>
        <dbReference type="EMBL" id="SCZ45729.1"/>
    </source>
</evidence>
<dbReference type="GO" id="GO:0035438">
    <property type="term" value="F:cyclic-di-GMP binding"/>
    <property type="evidence" value="ECO:0007669"/>
    <property type="project" value="InterPro"/>
</dbReference>
<dbReference type="AlphaFoldDB" id="A0A1G5P9D8"/>
<feature type="domain" description="PilZ" evidence="1">
    <location>
        <begin position="129"/>
        <end position="211"/>
    </location>
</feature>